<evidence type="ECO:0000313" key="4">
    <source>
        <dbReference type="Proteomes" id="UP000886595"/>
    </source>
</evidence>
<dbReference type="GO" id="GO:0006353">
    <property type="term" value="P:DNA-templated transcription termination"/>
    <property type="evidence" value="ECO:0007669"/>
    <property type="project" value="InterPro"/>
</dbReference>
<feature type="region of interest" description="Disordered" evidence="1">
    <location>
        <begin position="74"/>
        <end position="163"/>
    </location>
</feature>
<reference evidence="3 4" key="1">
    <citation type="submission" date="2020-02" db="EMBL/GenBank/DDBJ databases">
        <authorList>
            <person name="Ma Q."/>
            <person name="Huang Y."/>
            <person name="Song X."/>
            <person name="Pei D."/>
        </authorList>
    </citation>
    <scope>NUCLEOTIDE SEQUENCE [LARGE SCALE GENOMIC DNA]</scope>
    <source>
        <strain evidence="3">Sxm20200214</strain>
        <tissue evidence="3">Leaf</tissue>
    </source>
</reference>
<feature type="compositionally biased region" description="Polar residues" evidence="1">
    <location>
        <begin position="87"/>
        <end position="110"/>
    </location>
</feature>
<dbReference type="Proteomes" id="UP000886595">
    <property type="component" value="Unassembled WGS sequence"/>
</dbReference>
<feature type="compositionally biased region" description="Basic and acidic residues" evidence="1">
    <location>
        <begin position="236"/>
        <end position="249"/>
    </location>
</feature>
<keyword evidence="4" id="KW-1185">Reference proteome</keyword>
<feature type="compositionally biased region" description="Polar residues" evidence="1">
    <location>
        <begin position="251"/>
        <end position="263"/>
    </location>
</feature>
<name>A0A8X7VDH9_BRACI</name>
<dbReference type="Gene3D" id="1.10.720.10">
    <property type="match status" value="1"/>
</dbReference>
<organism evidence="3 4">
    <name type="scientific">Brassica carinata</name>
    <name type="common">Ethiopian mustard</name>
    <name type="synonym">Abyssinian cabbage</name>
    <dbReference type="NCBI Taxonomy" id="52824"/>
    <lineage>
        <taxon>Eukaryota</taxon>
        <taxon>Viridiplantae</taxon>
        <taxon>Streptophyta</taxon>
        <taxon>Embryophyta</taxon>
        <taxon>Tracheophyta</taxon>
        <taxon>Spermatophyta</taxon>
        <taxon>Magnoliopsida</taxon>
        <taxon>eudicotyledons</taxon>
        <taxon>Gunneridae</taxon>
        <taxon>Pentapetalae</taxon>
        <taxon>rosids</taxon>
        <taxon>malvids</taxon>
        <taxon>Brassicales</taxon>
        <taxon>Brassicaceae</taxon>
        <taxon>Brassiceae</taxon>
        <taxon>Brassica</taxon>
    </lineage>
</organism>
<feature type="compositionally biased region" description="Basic and acidic residues" evidence="1">
    <location>
        <begin position="270"/>
        <end position="288"/>
    </location>
</feature>
<protein>
    <recommendedName>
        <fullName evidence="2">Rho termination factor-like N-terminal domain-containing protein</fullName>
    </recommendedName>
</protein>
<dbReference type="AlphaFoldDB" id="A0A8X7VDH9"/>
<accession>A0A8X7VDH9</accession>
<evidence type="ECO:0000259" key="2">
    <source>
        <dbReference type="Pfam" id="PF07498"/>
    </source>
</evidence>
<sequence length="440" mass="48954">MSRDEVLGLLNMDDDDVDDLWGPPLVVKEDTFRKPLRGYEFWFDSRSDVLEERFQIERYCELVWTILNEKKIDKPDKDVASPGSGDVCSSDSDKTVSATLPNADTSSAKSSLDEDENTSSISDGQTIETKDSTNDAEDVDLETSLKPQETAANDEVTAEVAEDGDTPCSSVLALASKIVEAEEHSCSSLVTHQVIDPIKQATENKSPSSQENNENFTLMPLVETEEKANATNEDGEVLKDQQQKERDSLQDIETASEPFTTESLLEMCDEPGKDREDAPCDEKSKRSMPEAVKTVVKEEPIINMLSEARIKVESKALLNPPGSVLTKKRKGTSKTSLIRKTKQKVEGEVKPKITKAPSFPPQLSASTLDLIDRIKQIDGKTIMGEPPVILLSELNDKTGKELRSIAKELKVTRYYKLKKEDLLQGCIMRLTDCKEQRMES</sequence>
<feature type="domain" description="Rho termination factor-like N-terminal" evidence="2">
    <location>
        <begin position="393"/>
        <end position="423"/>
    </location>
</feature>
<dbReference type="OrthoDB" id="1065581at2759"/>
<proteinExistence type="predicted"/>
<dbReference type="InterPro" id="IPR011112">
    <property type="entry name" value="Rho-like_N"/>
</dbReference>
<dbReference type="Pfam" id="PF07498">
    <property type="entry name" value="Rho_N"/>
    <property type="match status" value="1"/>
</dbReference>
<dbReference type="EMBL" id="JAAMPC010000006">
    <property type="protein sequence ID" value="KAG2309440.1"/>
    <property type="molecule type" value="Genomic_DNA"/>
</dbReference>
<gene>
    <name evidence="3" type="ORF">Bca52824_029188</name>
</gene>
<comment type="caution">
    <text evidence="3">The sequence shown here is derived from an EMBL/GenBank/DDBJ whole genome shotgun (WGS) entry which is preliminary data.</text>
</comment>
<feature type="compositionally biased region" description="Polar residues" evidence="1">
    <location>
        <begin position="118"/>
        <end position="127"/>
    </location>
</feature>
<evidence type="ECO:0000313" key="3">
    <source>
        <dbReference type="EMBL" id="KAG2309440.1"/>
    </source>
</evidence>
<feature type="region of interest" description="Disordered" evidence="1">
    <location>
        <begin position="227"/>
        <end position="289"/>
    </location>
</feature>
<evidence type="ECO:0000256" key="1">
    <source>
        <dbReference type="SAM" id="MobiDB-lite"/>
    </source>
</evidence>